<reference evidence="1 2" key="1">
    <citation type="submission" date="2016-02" db="EMBL/GenBank/DDBJ databases">
        <title>Ulvibacter sp. LPB0005, isolated from Thais luteostoma.</title>
        <authorList>
            <person name="Shin S.-K."/>
            <person name="Yi H."/>
        </authorList>
    </citation>
    <scope>NUCLEOTIDE SEQUENCE [LARGE SCALE GENOMIC DNA]</scope>
    <source>
        <strain evidence="1 2">LPB0005</strain>
    </source>
</reference>
<dbReference type="Gene3D" id="2.170.120.30">
    <property type="match status" value="2"/>
</dbReference>
<dbReference type="EMBL" id="LRXL01000037">
    <property type="protein sequence ID" value="OAB78530.1"/>
    <property type="molecule type" value="Genomic_DNA"/>
</dbReference>
<evidence type="ECO:0000313" key="2">
    <source>
        <dbReference type="Proteomes" id="UP000077013"/>
    </source>
</evidence>
<accession>A0A167HER4</accession>
<evidence type="ECO:0000313" key="1">
    <source>
        <dbReference type="EMBL" id="OAB78530.1"/>
    </source>
</evidence>
<organism evidence="1 2">
    <name type="scientific">Cochleicola gelatinilyticus</name>
    <dbReference type="NCBI Taxonomy" id="1763537"/>
    <lineage>
        <taxon>Bacteria</taxon>
        <taxon>Pseudomonadati</taxon>
        <taxon>Bacteroidota</taxon>
        <taxon>Flavobacteriia</taxon>
        <taxon>Flavobacteriales</taxon>
        <taxon>Flavobacteriaceae</taxon>
        <taxon>Cochleicola</taxon>
    </lineage>
</organism>
<evidence type="ECO:0008006" key="3">
    <source>
        <dbReference type="Google" id="ProtNLM"/>
    </source>
</evidence>
<dbReference type="InterPro" id="IPR053154">
    <property type="entry name" value="c-di-AMP_regulator"/>
</dbReference>
<dbReference type="Gene3D" id="2.170.120.40">
    <property type="entry name" value="YbbR-like domain"/>
    <property type="match status" value="1"/>
</dbReference>
<dbReference type="STRING" id="1763537.ULVI_08020"/>
<dbReference type="PANTHER" id="PTHR37804">
    <property type="entry name" value="CDAA REGULATORY PROTEIN CDAR"/>
    <property type="match status" value="1"/>
</dbReference>
<comment type="caution">
    <text evidence="1">The sequence shown here is derived from an EMBL/GenBank/DDBJ whole genome shotgun (WGS) entry which is preliminary data.</text>
</comment>
<dbReference type="RefSeq" id="WP_068591610.1">
    <property type="nucleotide sequence ID" value="NZ_LRXL01000037.1"/>
</dbReference>
<name>A0A167HER4_9FLAO</name>
<dbReference type="AlphaFoldDB" id="A0A167HER4"/>
<proteinExistence type="predicted"/>
<dbReference type="OrthoDB" id="1150187at2"/>
<dbReference type="Proteomes" id="UP000077013">
    <property type="component" value="Unassembled WGS sequence"/>
</dbReference>
<protein>
    <recommendedName>
        <fullName evidence="3">YbbR-like domain-containing protein</fullName>
    </recommendedName>
</protein>
<sequence length="316" mass="35498">MSKISFPALKKSKIKSFLLFLLLAMLFWTLTKFSKEYTATVTAKVDYYNPPNNTSLSKDHPNEVSFDLTGNGFGFLFYKFKNPEVRIDLSEYFKEGASEIVIPKSELIKLTTAQLKQSIAVKNISPEQLHIPLDDIVSKKVPVIARATISFENGYQALDSLHSVPDSVMVSGPSKYVNVLDSIVTENRSFNKVQDNISADVSLVVADSLTLRLSPKKVRIAITVDEFAEKQISVPIEVINIPDGTTIKLIPKMITVTFNASVQNFKTISRDSLRIICDFKERNSEENFMIPKLIKSPKGIVNAEFSTKKIDYLIFK</sequence>
<dbReference type="PANTHER" id="PTHR37804:SF1">
    <property type="entry name" value="CDAA REGULATORY PROTEIN CDAR"/>
    <property type="match status" value="1"/>
</dbReference>
<keyword evidence="2" id="KW-1185">Reference proteome</keyword>
<gene>
    <name evidence="1" type="ORF">ULVI_08020</name>
</gene>